<name>A0A2U1NCR1_ARTAN</name>
<dbReference type="GO" id="GO:0004784">
    <property type="term" value="F:superoxide dismutase activity"/>
    <property type="evidence" value="ECO:0007669"/>
    <property type="project" value="UniProtKB-EC"/>
</dbReference>
<evidence type="ECO:0000256" key="4">
    <source>
        <dbReference type="ARBA" id="ARBA00023002"/>
    </source>
</evidence>
<dbReference type="InterPro" id="IPR036314">
    <property type="entry name" value="SOD_C_sf"/>
</dbReference>
<evidence type="ECO:0000313" key="7">
    <source>
        <dbReference type="Proteomes" id="UP000245207"/>
    </source>
</evidence>
<keyword evidence="7" id="KW-1185">Reference proteome</keyword>
<keyword evidence="4" id="KW-0560">Oxidoreductase</keyword>
<evidence type="ECO:0000256" key="3">
    <source>
        <dbReference type="ARBA" id="ARBA00022723"/>
    </source>
</evidence>
<evidence type="ECO:0000259" key="5">
    <source>
        <dbReference type="Pfam" id="PF02777"/>
    </source>
</evidence>
<dbReference type="Proteomes" id="UP000245207">
    <property type="component" value="Unassembled WGS sequence"/>
</dbReference>
<dbReference type="PROSITE" id="PS00088">
    <property type="entry name" value="SOD_MN"/>
    <property type="match status" value="1"/>
</dbReference>
<dbReference type="GO" id="GO:0005739">
    <property type="term" value="C:mitochondrion"/>
    <property type="evidence" value="ECO:0007669"/>
    <property type="project" value="TreeGrafter"/>
</dbReference>
<evidence type="ECO:0000256" key="2">
    <source>
        <dbReference type="ARBA" id="ARBA00012682"/>
    </source>
</evidence>
<dbReference type="EMBL" id="PKPP01003107">
    <property type="protein sequence ID" value="PWA71276.1"/>
    <property type="molecule type" value="Genomic_DNA"/>
</dbReference>
<evidence type="ECO:0000313" key="6">
    <source>
        <dbReference type="EMBL" id="PWA71276.1"/>
    </source>
</evidence>
<dbReference type="PANTHER" id="PTHR11404">
    <property type="entry name" value="SUPEROXIDE DISMUTASE 2"/>
    <property type="match status" value="1"/>
</dbReference>
<dbReference type="Pfam" id="PF02777">
    <property type="entry name" value="Sod_Fe_C"/>
    <property type="match status" value="1"/>
</dbReference>
<comment type="similarity">
    <text evidence="1">Belongs to the iron/manganese superoxide dismutase family.</text>
</comment>
<dbReference type="EC" id="1.15.1.1" evidence="2"/>
<dbReference type="AlphaFoldDB" id="A0A2U1NCR1"/>
<dbReference type="OrthoDB" id="239262at2759"/>
<keyword evidence="3" id="KW-0479">Metal-binding</keyword>
<reference evidence="6 7" key="1">
    <citation type="journal article" date="2018" name="Mol. Plant">
        <title>The genome of Artemisia annua provides insight into the evolution of Asteraceae family and artemisinin biosynthesis.</title>
        <authorList>
            <person name="Shen Q."/>
            <person name="Zhang L."/>
            <person name="Liao Z."/>
            <person name="Wang S."/>
            <person name="Yan T."/>
            <person name="Shi P."/>
            <person name="Liu M."/>
            <person name="Fu X."/>
            <person name="Pan Q."/>
            <person name="Wang Y."/>
            <person name="Lv Z."/>
            <person name="Lu X."/>
            <person name="Zhang F."/>
            <person name="Jiang W."/>
            <person name="Ma Y."/>
            <person name="Chen M."/>
            <person name="Hao X."/>
            <person name="Li L."/>
            <person name="Tang Y."/>
            <person name="Lv G."/>
            <person name="Zhou Y."/>
            <person name="Sun X."/>
            <person name="Brodelius P.E."/>
            <person name="Rose J.K.C."/>
            <person name="Tang K."/>
        </authorList>
    </citation>
    <scope>NUCLEOTIDE SEQUENCE [LARGE SCALE GENOMIC DNA]</scope>
    <source>
        <strain evidence="7">cv. Huhao1</strain>
        <tissue evidence="6">Leaf</tissue>
    </source>
</reference>
<accession>A0A2U1NCR1</accession>
<sequence>MENPIVKMNAEGAADPLVTKGASLVPLLGIDVWEHAYYLQLVHFDDNVFIFSCSSVNDALQECETRLSEEYLESHQLEVCQ</sequence>
<protein>
    <recommendedName>
        <fullName evidence="2">superoxide dismutase</fullName>
        <ecNumber evidence="2">1.15.1.1</ecNumber>
    </recommendedName>
</protein>
<dbReference type="InterPro" id="IPR019833">
    <property type="entry name" value="Mn/Fe_SOD_BS"/>
</dbReference>
<evidence type="ECO:0000256" key="1">
    <source>
        <dbReference type="ARBA" id="ARBA00008714"/>
    </source>
</evidence>
<organism evidence="6 7">
    <name type="scientific">Artemisia annua</name>
    <name type="common">Sweet wormwood</name>
    <dbReference type="NCBI Taxonomy" id="35608"/>
    <lineage>
        <taxon>Eukaryota</taxon>
        <taxon>Viridiplantae</taxon>
        <taxon>Streptophyta</taxon>
        <taxon>Embryophyta</taxon>
        <taxon>Tracheophyta</taxon>
        <taxon>Spermatophyta</taxon>
        <taxon>Magnoliopsida</taxon>
        <taxon>eudicotyledons</taxon>
        <taxon>Gunneridae</taxon>
        <taxon>Pentapetalae</taxon>
        <taxon>asterids</taxon>
        <taxon>campanulids</taxon>
        <taxon>Asterales</taxon>
        <taxon>Asteraceae</taxon>
        <taxon>Asteroideae</taxon>
        <taxon>Anthemideae</taxon>
        <taxon>Artemisiinae</taxon>
        <taxon>Artemisia</taxon>
    </lineage>
</organism>
<dbReference type="STRING" id="35608.A0A2U1NCR1"/>
<dbReference type="InterPro" id="IPR019832">
    <property type="entry name" value="Mn/Fe_SOD_C"/>
</dbReference>
<dbReference type="GO" id="GO:0030145">
    <property type="term" value="F:manganese ion binding"/>
    <property type="evidence" value="ECO:0007669"/>
    <property type="project" value="TreeGrafter"/>
</dbReference>
<dbReference type="SUPFAM" id="SSF54719">
    <property type="entry name" value="Fe,Mn superoxide dismutase (SOD), C-terminal domain"/>
    <property type="match status" value="1"/>
</dbReference>
<dbReference type="InterPro" id="IPR050265">
    <property type="entry name" value="Fe/Mn_Superoxide_Dismutase"/>
</dbReference>
<comment type="caution">
    <text evidence="6">The sequence shown here is derived from an EMBL/GenBank/DDBJ whole genome shotgun (WGS) entry which is preliminary data.</text>
</comment>
<proteinExistence type="inferred from homology"/>
<gene>
    <name evidence="6" type="ORF">CTI12_AA275030</name>
</gene>
<dbReference type="Gene3D" id="3.55.40.20">
    <property type="entry name" value="Iron/manganese superoxide dismutase, C-terminal domain"/>
    <property type="match status" value="1"/>
</dbReference>
<feature type="domain" description="Manganese/iron superoxide dismutase C-terminal" evidence="5">
    <location>
        <begin position="11"/>
        <end position="40"/>
    </location>
</feature>
<dbReference type="PANTHER" id="PTHR11404:SF6">
    <property type="entry name" value="SUPEROXIDE DISMUTASE [MN], MITOCHONDRIAL"/>
    <property type="match status" value="1"/>
</dbReference>